<dbReference type="InterPro" id="IPR033922">
    <property type="entry name" value="NAD_bind_Glu_DH"/>
</dbReference>
<accession>A0A093VUB4</accession>
<dbReference type="SMART" id="SM00839">
    <property type="entry name" value="ELFV_dehydrog"/>
    <property type="match status" value="1"/>
</dbReference>
<dbReference type="FunFam" id="1.10.285.10:FF:000001">
    <property type="entry name" value="Glutamate dehydrogenase"/>
    <property type="match status" value="1"/>
</dbReference>
<dbReference type="InterPro" id="IPR018170">
    <property type="entry name" value="Aldo/ket_reductase_CS"/>
</dbReference>
<dbReference type="SUPFAM" id="SSF51735">
    <property type="entry name" value="NAD(P)-binding Rossmann-fold domains"/>
    <property type="match status" value="1"/>
</dbReference>
<dbReference type="Gene3D" id="3.40.50.720">
    <property type="entry name" value="NAD(P)-binding Rossmann-like Domain"/>
    <property type="match status" value="1"/>
</dbReference>
<dbReference type="InterPro" id="IPR036291">
    <property type="entry name" value="NAD(P)-bd_dom_sf"/>
</dbReference>
<evidence type="ECO:0000313" key="15">
    <source>
        <dbReference type="EMBL" id="KFX53584.1"/>
    </source>
</evidence>
<comment type="catalytic activity">
    <reaction evidence="11">
        <text>xylitol + NADP(+) = D-xylose + NADPH + H(+)</text>
        <dbReference type="Rhea" id="RHEA:27445"/>
        <dbReference type="ChEBI" id="CHEBI:15378"/>
        <dbReference type="ChEBI" id="CHEBI:17151"/>
        <dbReference type="ChEBI" id="CHEBI:53455"/>
        <dbReference type="ChEBI" id="CHEBI:57783"/>
        <dbReference type="ChEBI" id="CHEBI:58349"/>
        <dbReference type="EC" id="1.1.1.307"/>
    </reaction>
</comment>
<evidence type="ECO:0000256" key="7">
    <source>
        <dbReference type="ARBA" id="ARBA00022857"/>
    </source>
</evidence>
<dbReference type="InterPro" id="IPR023210">
    <property type="entry name" value="NADP_OxRdtase_dom"/>
</dbReference>
<dbReference type="InterPro" id="IPR033524">
    <property type="entry name" value="Glu/Leu/Phe/Val_DH_AS"/>
</dbReference>
<dbReference type="Gene3D" id="3.40.50.10860">
    <property type="entry name" value="Leucine Dehydrogenase, chain A, domain 1"/>
    <property type="match status" value="1"/>
</dbReference>
<gene>
    <name evidence="15" type="ORF">GQ26_0013490</name>
</gene>
<evidence type="ECO:0000256" key="3">
    <source>
        <dbReference type="ARBA" id="ARBA00011643"/>
    </source>
</evidence>
<dbReference type="AlphaFoldDB" id="A0A093VUB4"/>
<reference evidence="15" key="1">
    <citation type="journal article" date="2014" name="PLoS Genet.">
        <title>Signature Gene Expression Reveals Novel Clues to the Molecular Mechanisms of Dimorphic Transition in Penicillium marneffei.</title>
        <authorList>
            <person name="Yang E."/>
            <person name="Wang G."/>
            <person name="Cai J."/>
            <person name="Woo P.C."/>
            <person name="Lau S.K."/>
            <person name="Yuen K.-Y."/>
            <person name="Chow W.-N."/>
            <person name="Lin X."/>
        </authorList>
    </citation>
    <scope>NUCLEOTIDE SEQUENCE [LARGE SCALE GENOMIC DNA]</scope>
    <source>
        <strain evidence="15">PM1</strain>
    </source>
</reference>
<dbReference type="InterPro" id="IPR006097">
    <property type="entry name" value="Glu/Leu/Phe/Val/Trp_DH_dimer"/>
</dbReference>
<dbReference type="PRINTS" id="PR00069">
    <property type="entry name" value="ALDKETRDTASE"/>
</dbReference>
<dbReference type="Gene3D" id="1.10.285.10">
    <property type="entry name" value="Glutamate Dehydrogenase, chain A, domain 3"/>
    <property type="match status" value="2"/>
</dbReference>
<dbReference type="PANTHER" id="PTHR43571">
    <property type="entry name" value="NADP-SPECIFIC GLUTAMATE DEHYDROGENASE 1-RELATED"/>
    <property type="match status" value="1"/>
</dbReference>
<comment type="caution">
    <text evidence="15">The sequence shown here is derived from an EMBL/GenBank/DDBJ whole genome shotgun (WGS) entry which is preliminary data.</text>
</comment>
<dbReference type="FunFam" id="1.10.285.10:FF:000003">
    <property type="entry name" value="Glutamate dehydrogenase"/>
    <property type="match status" value="1"/>
</dbReference>
<dbReference type="SUPFAM" id="SSF53223">
    <property type="entry name" value="Aminoacid dehydrogenase-like, N-terminal domain"/>
    <property type="match status" value="1"/>
</dbReference>
<name>A0A093VUB4_TALMA</name>
<evidence type="ECO:0000256" key="11">
    <source>
        <dbReference type="ARBA" id="ARBA00047534"/>
    </source>
</evidence>
<evidence type="ECO:0000256" key="10">
    <source>
        <dbReference type="ARBA" id="ARBA00029617"/>
    </source>
</evidence>
<dbReference type="FunFam" id="3.40.50.720:FF:000030">
    <property type="entry name" value="Glutamate dehydrogenase"/>
    <property type="match status" value="1"/>
</dbReference>
<evidence type="ECO:0000256" key="1">
    <source>
        <dbReference type="ARBA" id="ARBA00006382"/>
    </source>
</evidence>
<proteinExistence type="inferred from homology"/>
<dbReference type="Pfam" id="PF02812">
    <property type="entry name" value="ELFV_dehydrog_N"/>
    <property type="match status" value="1"/>
</dbReference>
<evidence type="ECO:0000256" key="13">
    <source>
        <dbReference type="ARBA" id="ARBA00049485"/>
    </source>
</evidence>
<dbReference type="InterPro" id="IPR020471">
    <property type="entry name" value="AKR"/>
</dbReference>
<evidence type="ECO:0000256" key="8">
    <source>
        <dbReference type="ARBA" id="ARBA00023002"/>
    </source>
</evidence>
<comment type="subunit">
    <text evidence="3">Homohexamer.</text>
</comment>
<sequence length="868" mass="96246">MTTSGTYSLSSTIKLANGKLMPRVQLGVYLTSGRETEAAVKNALERQAGYRGFDSAQMYHNEKEVGRSILRFLESEKGKPDGLTREDIFFTSKLASNVSYDATRQSIKKSIQASGLGYIDLFLIHSPYGGKAKRLECWRALEDAYKDEEIRAVGVSNYGIKHLQELLATNPKVFPAVNQIEVHPFNTRTEIAEFCQENGIVVEAYAPLARAYRFRHPTIVSLAKKYGCTPAQLMVRWSLQHGYVPLPKSVKKDRIVANAQVEGFEIDSADMDTMDGLDEYLVTDWDPVDRHEWSPLCIKYITTYDTYCAYSLYTVFCLIWWRICTNGYGWTDKDMHAIIRSQALYPRDHLFCMSFCIKILNQNFARDPWIQTQLRPSAYLPSFLVGRLPVPGALLPHNTTSTMSNLPSEPEFEQAYKELASTIENSSLFQKHPEYRKALKVASIPERIIQFRVVWEDDKGELQVNRGYRVQFNSALGPYKGGLRFHPSVNLSILKFLGFEQIFKNALTGLNMGGGKGGADFDPKGKSDNEIRKFCVSFMTELSRHIGADTDVPAGDIGVSGREIGYLFGQYKKLRNQWEGVLTGKGLSWGGSLIRPEATGYGLVYYVEHMINYASKGKESFAGKRVVVSGSGNVAQYAALKVIELGGKVVSLSDSKGSLVVANETDGFTPEEIYAIADLKVARRQLSSIFSEDAAEAKLFSAEKFKYIENVRPWLHVGKVDVALPCATQNEISGEEAKGLIDAGVKFVAEGSNMGSTQEAIDIFEADRTSKTDGSSVWYAPGKAANLGGVAVSGLEMAQNSARLSWTREEVDAKLKDIMKASFENGFETAKEFVPSSGNGELPSLVAGSNIAGFMKVAAAMKDQGDWW</sequence>
<evidence type="ECO:0000256" key="5">
    <source>
        <dbReference type="ARBA" id="ARBA00012907"/>
    </source>
</evidence>
<dbReference type="InterPro" id="IPR036812">
    <property type="entry name" value="NAD(P)_OxRdtase_dom_sf"/>
</dbReference>
<keyword evidence="8" id="KW-0560">Oxidoreductase</keyword>
<evidence type="ECO:0000256" key="9">
    <source>
        <dbReference type="ARBA" id="ARBA00025065"/>
    </source>
</evidence>
<dbReference type="GO" id="GO:0004354">
    <property type="term" value="F:glutamate dehydrogenase (NADP+) activity"/>
    <property type="evidence" value="ECO:0007669"/>
    <property type="project" value="UniProtKB-EC"/>
</dbReference>
<dbReference type="HOGENOM" id="CLU_016273_0_0_1"/>
<dbReference type="NCBIfam" id="NF006929">
    <property type="entry name" value="PRK09414.1"/>
    <property type="match status" value="1"/>
</dbReference>
<dbReference type="PANTHER" id="PTHR43571:SF1">
    <property type="entry name" value="NADP-SPECIFIC GLUTAMATE DEHYDROGENASE 1-RELATED"/>
    <property type="match status" value="1"/>
</dbReference>
<evidence type="ECO:0000256" key="4">
    <source>
        <dbReference type="ARBA" id="ARBA00012845"/>
    </source>
</evidence>
<dbReference type="InterPro" id="IPR046346">
    <property type="entry name" value="Aminoacid_DH-like_N_sf"/>
</dbReference>
<dbReference type="GO" id="GO:0005829">
    <property type="term" value="C:cytosol"/>
    <property type="evidence" value="ECO:0007669"/>
    <property type="project" value="TreeGrafter"/>
</dbReference>
<dbReference type="InterPro" id="IPR006096">
    <property type="entry name" value="Glu/Leu/Phe/Val/Trp_DH_C"/>
</dbReference>
<dbReference type="Pfam" id="PF00208">
    <property type="entry name" value="ELFV_dehydrog"/>
    <property type="match status" value="1"/>
</dbReference>
<dbReference type="GO" id="GO:0006537">
    <property type="term" value="P:glutamate biosynthetic process"/>
    <property type="evidence" value="ECO:0007669"/>
    <property type="project" value="TreeGrafter"/>
</dbReference>
<dbReference type="Gene3D" id="3.20.20.100">
    <property type="entry name" value="NADP-dependent oxidoreductase domain"/>
    <property type="match status" value="1"/>
</dbReference>
<dbReference type="FunFam" id="3.40.50.10860:FF:000002">
    <property type="entry name" value="Glutamate dehydrogenase"/>
    <property type="match status" value="1"/>
</dbReference>
<evidence type="ECO:0000256" key="12">
    <source>
        <dbReference type="ARBA" id="ARBA00048584"/>
    </source>
</evidence>
<keyword evidence="7" id="KW-0521">NADP</keyword>
<evidence type="ECO:0000256" key="2">
    <source>
        <dbReference type="ARBA" id="ARBA00007905"/>
    </source>
</evidence>
<dbReference type="PROSITE" id="PS00062">
    <property type="entry name" value="ALDOKETO_REDUCTASE_2"/>
    <property type="match status" value="1"/>
</dbReference>
<dbReference type="FunFam" id="3.20.20.100:FF:000015">
    <property type="entry name" value="Oxidoreductase, aldo/keto reductase family"/>
    <property type="match status" value="1"/>
</dbReference>
<dbReference type="CDD" id="cd19071">
    <property type="entry name" value="AKR_AKR1-5-like"/>
    <property type="match status" value="1"/>
</dbReference>
<comment type="catalytic activity">
    <reaction evidence="13">
        <text>xylitol + NAD(+) = D-xylose + NADH + H(+)</text>
        <dbReference type="Rhea" id="RHEA:27441"/>
        <dbReference type="ChEBI" id="CHEBI:15378"/>
        <dbReference type="ChEBI" id="CHEBI:17151"/>
        <dbReference type="ChEBI" id="CHEBI:53455"/>
        <dbReference type="ChEBI" id="CHEBI:57540"/>
        <dbReference type="ChEBI" id="CHEBI:57945"/>
        <dbReference type="EC" id="1.1.1.307"/>
    </reaction>
</comment>
<comment type="similarity">
    <text evidence="1">Belongs to the Glu/Leu/Phe/Val dehydrogenases family.</text>
</comment>
<comment type="function">
    <text evidence="9">Catalyzes the initial reaction in the xylose utilization pathway by reducing D-xylose into xylitol. Xylose is a major component of hemicelluloses such as xylan. Most fungi utilize D-xylose via three enzymatic reactions, xylose reductase (XR), xylitol dehydrogenase (XDH), and xylulokinase, to form xylulose 5-phosphate, which enters pentose phosphate pathway.</text>
</comment>
<dbReference type="Pfam" id="PF00248">
    <property type="entry name" value="Aldo_ket_red"/>
    <property type="match status" value="1"/>
</dbReference>
<dbReference type="SUPFAM" id="SSF51430">
    <property type="entry name" value="NAD(P)-linked oxidoreductase"/>
    <property type="match status" value="1"/>
</dbReference>
<comment type="catalytic activity">
    <reaction evidence="12">
        <text>L-glutamate + NADP(+) + H2O = 2-oxoglutarate + NH4(+) + NADPH + H(+)</text>
        <dbReference type="Rhea" id="RHEA:11612"/>
        <dbReference type="ChEBI" id="CHEBI:15377"/>
        <dbReference type="ChEBI" id="CHEBI:15378"/>
        <dbReference type="ChEBI" id="CHEBI:16810"/>
        <dbReference type="ChEBI" id="CHEBI:28938"/>
        <dbReference type="ChEBI" id="CHEBI:29985"/>
        <dbReference type="ChEBI" id="CHEBI:57783"/>
        <dbReference type="ChEBI" id="CHEBI:58349"/>
        <dbReference type="EC" id="1.4.1.4"/>
    </reaction>
</comment>
<dbReference type="EC" id="1.4.1.4" evidence="5"/>
<dbReference type="InterPro" id="IPR050724">
    <property type="entry name" value="Glu_Leu_Phe_Val_DH"/>
</dbReference>
<evidence type="ECO:0000259" key="14">
    <source>
        <dbReference type="SMART" id="SM00839"/>
    </source>
</evidence>
<dbReference type="CDD" id="cd05313">
    <property type="entry name" value="NAD_bind_2_Glu_DH"/>
    <property type="match status" value="1"/>
</dbReference>
<dbReference type="PROSITE" id="PS00063">
    <property type="entry name" value="ALDOKETO_REDUCTASE_3"/>
    <property type="match status" value="1"/>
</dbReference>
<feature type="domain" description="Glutamate/phenylalanine/leucine/valine/L-tryptophan dehydrogenase C-terminal" evidence="14">
    <location>
        <begin position="592"/>
        <end position="865"/>
    </location>
</feature>
<dbReference type="PROSITE" id="PS00074">
    <property type="entry name" value="GLFV_DEHYDROGENASE"/>
    <property type="match status" value="1"/>
</dbReference>
<protein>
    <recommendedName>
        <fullName evidence="6">NADP-specific glutamate dehydrogenase</fullName>
        <ecNumber evidence="4">1.1.1.307</ecNumber>
        <ecNumber evidence="5">1.4.1.4</ecNumber>
    </recommendedName>
    <alternativeName>
        <fullName evidence="10">NADP-dependent glutamate dehydrogenase</fullName>
    </alternativeName>
</protein>
<evidence type="ECO:0000256" key="6">
    <source>
        <dbReference type="ARBA" id="ARBA00021155"/>
    </source>
</evidence>
<dbReference type="EC" id="1.1.1.307" evidence="4"/>
<comment type="similarity">
    <text evidence="2">Belongs to the aldo/keto reductase family.</text>
</comment>
<dbReference type="EMBL" id="JPOX01000001">
    <property type="protein sequence ID" value="KFX53584.1"/>
    <property type="molecule type" value="Genomic_DNA"/>
</dbReference>
<organism evidence="15">
    <name type="scientific">Talaromyces marneffei PM1</name>
    <dbReference type="NCBI Taxonomy" id="1077442"/>
    <lineage>
        <taxon>Eukaryota</taxon>
        <taxon>Fungi</taxon>
        <taxon>Dikarya</taxon>
        <taxon>Ascomycota</taxon>
        <taxon>Pezizomycotina</taxon>
        <taxon>Eurotiomycetes</taxon>
        <taxon>Eurotiomycetidae</taxon>
        <taxon>Eurotiales</taxon>
        <taxon>Trichocomaceae</taxon>
        <taxon>Talaromyces</taxon>
        <taxon>Talaromyces sect. Talaromyces</taxon>
    </lineage>
</organism>